<evidence type="ECO:0000313" key="10">
    <source>
        <dbReference type="EMBL" id="KAK1926656.1"/>
    </source>
</evidence>
<dbReference type="AlphaFoldDB" id="A0AAD9FUR9"/>
<feature type="compositionally biased region" description="Basic and acidic residues" evidence="7">
    <location>
        <begin position="236"/>
        <end position="247"/>
    </location>
</feature>
<evidence type="ECO:0000256" key="4">
    <source>
        <dbReference type="ARBA" id="ARBA00022989"/>
    </source>
</evidence>
<keyword evidence="6" id="KW-0539">Nucleus</keyword>
<proteinExistence type="predicted"/>
<evidence type="ECO:0000256" key="5">
    <source>
        <dbReference type="ARBA" id="ARBA00023136"/>
    </source>
</evidence>
<accession>A0AAD9FUR9</accession>
<dbReference type="EMBL" id="JAODAN010000002">
    <property type="protein sequence ID" value="KAK1926656.1"/>
    <property type="molecule type" value="Genomic_DNA"/>
</dbReference>
<keyword evidence="11" id="KW-1185">Reference proteome</keyword>
<gene>
    <name evidence="10" type="ORF">DB88DRAFT_482589</name>
</gene>
<evidence type="ECO:0000256" key="3">
    <source>
        <dbReference type="ARBA" id="ARBA00022692"/>
    </source>
</evidence>
<evidence type="ECO:0000313" key="11">
    <source>
        <dbReference type="Proteomes" id="UP001182556"/>
    </source>
</evidence>
<dbReference type="GO" id="GO:0005783">
    <property type="term" value="C:endoplasmic reticulum"/>
    <property type="evidence" value="ECO:0007669"/>
    <property type="project" value="TreeGrafter"/>
</dbReference>
<feature type="compositionally biased region" description="Low complexity" evidence="7">
    <location>
        <begin position="203"/>
        <end position="228"/>
    </location>
</feature>
<name>A0AAD9FUR9_PAPLA</name>
<dbReference type="CDD" id="cd12935">
    <property type="entry name" value="LEM_like"/>
    <property type="match status" value="1"/>
</dbReference>
<evidence type="ECO:0000256" key="2">
    <source>
        <dbReference type="ARBA" id="ARBA00022553"/>
    </source>
</evidence>
<dbReference type="InterPro" id="IPR041885">
    <property type="entry name" value="MAN1_winged_helix_dom"/>
</dbReference>
<dbReference type="PANTHER" id="PTHR47808:SF2">
    <property type="entry name" value="LEM DOMAIN-CONTAINING PROTEIN 2"/>
    <property type="match status" value="1"/>
</dbReference>
<evidence type="ECO:0000256" key="7">
    <source>
        <dbReference type="SAM" id="MobiDB-lite"/>
    </source>
</evidence>
<comment type="caution">
    <text evidence="10">The sequence shown here is derived from an EMBL/GenBank/DDBJ whole genome shotgun (WGS) entry which is preliminary data.</text>
</comment>
<feature type="region of interest" description="Disordered" evidence="7">
    <location>
        <begin position="119"/>
        <end position="354"/>
    </location>
</feature>
<reference evidence="10" key="1">
    <citation type="submission" date="2023-02" db="EMBL/GenBank/DDBJ databases">
        <title>Identification and recombinant expression of a fungal hydrolase from Papiliotrema laurentii that hydrolyzes apple cutin and clears colloidal polyester polyurethane.</title>
        <authorList>
            <consortium name="DOE Joint Genome Institute"/>
            <person name="Roman V.A."/>
            <person name="Bojanowski C."/>
            <person name="Crable B.R."/>
            <person name="Wagner D.N."/>
            <person name="Hung C.S."/>
            <person name="Nadeau L.J."/>
            <person name="Schratz L."/>
            <person name="Haridas S."/>
            <person name="Pangilinan J."/>
            <person name="Lipzen A."/>
            <person name="Na H."/>
            <person name="Yan M."/>
            <person name="Ng V."/>
            <person name="Grigoriev I.V."/>
            <person name="Spatafora J.W."/>
            <person name="Barlow D."/>
            <person name="Biffinger J."/>
            <person name="Kelley-Loughnane N."/>
            <person name="Varaljay V.A."/>
            <person name="Crookes-Goodson W.J."/>
        </authorList>
    </citation>
    <scope>NUCLEOTIDE SEQUENCE</scope>
    <source>
        <strain evidence="10">5307AH</strain>
    </source>
</reference>
<dbReference type="Pfam" id="PF12949">
    <property type="entry name" value="HeH"/>
    <property type="match status" value="1"/>
</dbReference>
<dbReference type="Proteomes" id="UP001182556">
    <property type="component" value="Unassembled WGS sequence"/>
</dbReference>
<dbReference type="GO" id="GO:0034399">
    <property type="term" value="C:nuclear periphery"/>
    <property type="evidence" value="ECO:0007669"/>
    <property type="project" value="TreeGrafter"/>
</dbReference>
<feature type="compositionally biased region" description="Low complexity" evidence="7">
    <location>
        <begin position="138"/>
        <end position="151"/>
    </location>
</feature>
<comment type="subcellular location">
    <subcellularLocation>
        <location evidence="1">Nucleus inner membrane</location>
    </subcellularLocation>
</comment>
<dbReference type="PANTHER" id="PTHR47808">
    <property type="entry name" value="INNER NUCLEAR MEMBRANE PROTEIN HEH2-RELATED"/>
    <property type="match status" value="1"/>
</dbReference>
<evidence type="ECO:0000259" key="9">
    <source>
        <dbReference type="Pfam" id="PF12949"/>
    </source>
</evidence>
<organism evidence="10 11">
    <name type="scientific">Papiliotrema laurentii</name>
    <name type="common">Cryptococcus laurentii</name>
    <dbReference type="NCBI Taxonomy" id="5418"/>
    <lineage>
        <taxon>Eukaryota</taxon>
        <taxon>Fungi</taxon>
        <taxon>Dikarya</taxon>
        <taxon>Basidiomycota</taxon>
        <taxon>Agaricomycotina</taxon>
        <taxon>Tremellomycetes</taxon>
        <taxon>Tremellales</taxon>
        <taxon>Rhynchogastremaceae</taxon>
        <taxon>Papiliotrema</taxon>
    </lineage>
</organism>
<dbReference type="Pfam" id="PF09402">
    <property type="entry name" value="MSC"/>
    <property type="match status" value="1"/>
</dbReference>
<keyword evidence="3" id="KW-0812">Transmembrane</keyword>
<keyword evidence="2" id="KW-0597">Phosphoprotein</keyword>
<dbReference type="GO" id="GO:0071763">
    <property type="term" value="P:nuclear membrane organization"/>
    <property type="evidence" value="ECO:0007669"/>
    <property type="project" value="TreeGrafter"/>
</dbReference>
<feature type="compositionally biased region" description="Basic and acidic residues" evidence="7">
    <location>
        <begin position="254"/>
        <end position="268"/>
    </location>
</feature>
<feature type="domain" description="HeH/LEM" evidence="9">
    <location>
        <begin position="17"/>
        <end position="51"/>
    </location>
</feature>
<feature type="domain" description="Man1/Src1-like C-terminal" evidence="8">
    <location>
        <begin position="434"/>
        <end position="804"/>
    </location>
</feature>
<evidence type="ECO:0000256" key="6">
    <source>
        <dbReference type="ARBA" id="ARBA00023242"/>
    </source>
</evidence>
<dbReference type="InterPro" id="IPR025856">
    <property type="entry name" value="HeH/LEM_domain"/>
</dbReference>
<evidence type="ECO:0000259" key="8">
    <source>
        <dbReference type="Pfam" id="PF09402"/>
    </source>
</evidence>
<keyword evidence="4" id="KW-1133">Transmembrane helix</keyword>
<protein>
    <submittedName>
        <fullName evidence="10">Man1-Src1p-C-terminal domain-containing protein</fullName>
    </submittedName>
</protein>
<dbReference type="Gene3D" id="1.10.10.1180">
    <property type="entry name" value="MAN1, winged-helix domain"/>
    <property type="match status" value="1"/>
</dbReference>
<evidence type="ECO:0000256" key="1">
    <source>
        <dbReference type="ARBA" id="ARBA00004540"/>
    </source>
</evidence>
<dbReference type="GO" id="GO:0005637">
    <property type="term" value="C:nuclear inner membrane"/>
    <property type="evidence" value="ECO:0007669"/>
    <property type="project" value="UniProtKB-SubCell"/>
</dbReference>
<keyword evidence="5" id="KW-0472">Membrane</keyword>
<dbReference type="InterPro" id="IPR018996">
    <property type="entry name" value="Man1/Src1-like_C"/>
</dbReference>
<sequence length="814" mass="88769">MSEIPPPETYLQEGFDASTLKVAQLRGLLLQYGVPYTAASKKADLVAAFEQNIKPQASSILATSRGVQPSNSGIISVASDGTETASVTSVPAKRSRGRPRKTIPTVVDETIQAVTLISEEPTEPLPEPPVKRSRGRASRAATGVEVEIEVSPPVPAPTKKPKAGRKSEAQPVPIEEGLVVEVQHATPVKQTGRARPSMPTPSPGVSIPSAPSSSRRRSVQPSSVSVASEIPGSESSSEKKVGKRKSEPAISFMDKVKEEEDVREEPKSVKKTPRRSVESGFSDFNPFQSGSEDAAERERRRRKSSIGLSAKKPAQPRFSEPSQHVKDESHAAASPSLRRVGPSREDLKTPPQAVRDAAVAEKEQLDKHASAAEQYNNAIREKLNEITTTQEESTQIAIRQRPAETESTSLIKRQRSSQVAPISSPRSAIPLGALFLLLLSFIANYKSQSSSIGFCDPGSNLNDIILNRQSALDDANACIARRTALDLESPGAGQLVQCDVHALPLVPFVPRPTACAPCPPHAICEDGKIISCAPEYILSDHPLSIISPAFDGLPGLGPRAFPPSCRPDTAKKRMIGGLAKSLESDLAKGRGQVVCAGLGDEDGRKGQGERFGVEESVLRETYASRRDPKFTREQFDEIFEAALKDLVEHDDVIESIDVDGRSWYAAARTEMTLACAAKLRAVDTLDEWKSQLASTAAVLAAIAYIKNTLKHRQQEKYKAEELVQVVLKRLQDQERLHYSDPVTTPQPFIPITQLRDLVMPPKGSTTSRSRLWQRVQDLVEANANVAVREQEVHGELWKTWQWQGVGERHVTWDE</sequence>
<feature type="region of interest" description="Disordered" evidence="7">
    <location>
        <begin position="390"/>
        <end position="412"/>
    </location>
</feature>
<dbReference type="GO" id="GO:0003682">
    <property type="term" value="F:chromatin binding"/>
    <property type="evidence" value="ECO:0007669"/>
    <property type="project" value="InterPro"/>
</dbReference>
<dbReference type="InterPro" id="IPR044780">
    <property type="entry name" value="Heh2/Src1"/>
</dbReference>